<dbReference type="SUPFAM" id="SSF55785">
    <property type="entry name" value="PYP-like sensor domain (PAS domain)"/>
    <property type="match status" value="1"/>
</dbReference>
<dbReference type="PROSITE" id="PS50885">
    <property type="entry name" value="HAMP"/>
    <property type="match status" value="1"/>
</dbReference>
<keyword evidence="22" id="KW-1185">Reference proteome</keyword>
<dbReference type="Pfam" id="PF00512">
    <property type="entry name" value="HisKA"/>
    <property type="match status" value="1"/>
</dbReference>
<evidence type="ECO:0000259" key="17">
    <source>
        <dbReference type="PROSITE" id="PS50110"/>
    </source>
</evidence>
<dbReference type="Gene3D" id="3.30.565.10">
    <property type="entry name" value="Histidine kinase-like ATPase, C-terminal domain"/>
    <property type="match status" value="1"/>
</dbReference>
<dbReference type="InterPro" id="IPR000700">
    <property type="entry name" value="PAS-assoc_C"/>
</dbReference>
<evidence type="ECO:0000256" key="6">
    <source>
        <dbReference type="ARBA" id="ARBA00022679"/>
    </source>
</evidence>
<keyword evidence="9" id="KW-0418">Kinase</keyword>
<evidence type="ECO:0000256" key="13">
    <source>
        <dbReference type="ARBA" id="ARBA00023136"/>
    </source>
</evidence>
<organism evidence="21 22">
    <name type="scientific">Colwellia maritima</name>
    <dbReference type="NCBI Taxonomy" id="2912588"/>
    <lineage>
        <taxon>Bacteria</taxon>
        <taxon>Pseudomonadati</taxon>
        <taxon>Pseudomonadota</taxon>
        <taxon>Gammaproteobacteria</taxon>
        <taxon>Alteromonadales</taxon>
        <taxon>Colwelliaceae</taxon>
        <taxon>Colwellia</taxon>
    </lineage>
</organism>
<dbReference type="GO" id="GO:0005524">
    <property type="term" value="F:ATP binding"/>
    <property type="evidence" value="ECO:0007669"/>
    <property type="project" value="UniProtKB-KW"/>
</dbReference>
<evidence type="ECO:0000259" key="20">
    <source>
        <dbReference type="PROSITE" id="PS50885"/>
    </source>
</evidence>
<dbReference type="InterPro" id="IPR036890">
    <property type="entry name" value="HATPase_C_sf"/>
</dbReference>
<keyword evidence="10 21" id="KW-0067">ATP-binding</keyword>
<dbReference type="Pfam" id="PF02518">
    <property type="entry name" value="HATPase_c"/>
    <property type="match status" value="1"/>
</dbReference>
<dbReference type="InterPro" id="IPR035965">
    <property type="entry name" value="PAS-like_dom_sf"/>
</dbReference>
<comment type="subcellular location">
    <subcellularLocation>
        <location evidence="2">Cell membrane</location>
        <topology evidence="2">Multi-pass membrane protein</topology>
    </subcellularLocation>
</comment>
<dbReference type="Gene3D" id="6.10.340.10">
    <property type="match status" value="1"/>
</dbReference>
<feature type="domain" description="Response regulatory" evidence="17">
    <location>
        <begin position="782"/>
        <end position="852"/>
    </location>
</feature>
<keyword evidence="8" id="KW-0547">Nucleotide-binding</keyword>
<dbReference type="NCBIfam" id="TIGR00229">
    <property type="entry name" value="sensory_box"/>
    <property type="match status" value="1"/>
</dbReference>
<dbReference type="SMART" id="SM00091">
    <property type="entry name" value="PAS"/>
    <property type="match status" value="1"/>
</dbReference>
<feature type="domain" description="PAS" evidence="18">
    <location>
        <begin position="411"/>
        <end position="455"/>
    </location>
</feature>
<feature type="modified residue" description="4-aspartylphosphate" evidence="14">
    <location>
        <position position="831"/>
    </location>
</feature>
<dbReference type="CDD" id="cd06225">
    <property type="entry name" value="HAMP"/>
    <property type="match status" value="1"/>
</dbReference>
<evidence type="ECO:0000313" key="22">
    <source>
        <dbReference type="Proteomes" id="UP001139646"/>
    </source>
</evidence>
<dbReference type="Pfam" id="PF00072">
    <property type="entry name" value="Response_reg"/>
    <property type="match status" value="1"/>
</dbReference>
<dbReference type="InterPro" id="IPR005467">
    <property type="entry name" value="His_kinase_dom"/>
</dbReference>
<feature type="domain" description="PAC" evidence="19">
    <location>
        <begin position="488"/>
        <end position="538"/>
    </location>
</feature>
<feature type="transmembrane region" description="Helical" evidence="15">
    <location>
        <begin position="328"/>
        <end position="347"/>
    </location>
</feature>
<dbReference type="InterPro" id="IPR001789">
    <property type="entry name" value="Sig_transdc_resp-reg_receiver"/>
</dbReference>
<dbReference type="Gene3D" id="3.30.450.20">
    <property type="entry name" value="PAS domain"/>
    <property type="match status" value="2"/>
</dbReference>
<keyword evidence="7 15" id="KW-0812">Transmembrane</keyword>
<keyword evidence="12" id="KW-0902">Two-component regulatory system</keyword>
<dbReference type="InterPro" id="IPR000014">
    <property type="entry name" value="PAS"/>
</dbReference>
<dbReference type="SUPFAM" id="SSF52172">
    <property type="entry name" value="CheY-like"/>
    <property type="match status" value="1"/>
</dbReference>
<dbReference type="SUPFAM" id="SSF47384">
    <property type="entry name" value="Homodimeric domain of signal transducing histidine kinase"/>
    <property type="match status" value="1"/>
</dbReference>
<dbReference type="PANTHER" id="PTHR42878:SF7">
    <property type="entry name" value="SENSOR HISTIDINE KINASE GLRK"/>
    <property type="match status" value="1"/>
</dbReference>
<dbReference type="PANTHER" id="PTHR42878">
    <property type="entry name" value="TWO-COMPONENT HISTIDINE KINASE"/>
    <property type="match status" value="1"/>
</dbReference>
<dbReference type="Pfam" id="PF13426">
    <property type="entry name" value="PAS_9"/>
    <property type="match status" value="1"/>
</dbReference>
<evidence type="ECO:0000256" key="8">
    <source>
        <dbReference type="ARBA" id="ARBA00022741"/>
    </source>
</evidence>
<dbReference type="InterPro" id="IPR048760">
    <property type="entry name" value="VP0354-like_sensor_dom"/>
</dbReference>
<evidence type="ECO:0000256" key="11">
    <source>
        <dbReference type="ARBA" id="ARBA00022989"/>
    </source>
</evidence>
<accession>A0ABS9WX33</accession>
<reference evidence="21" key="1">
    <citation type="submission" date="2022-01" db="EMBL/GenBank/DDBJ databases">
        <title>Colwellia maritima, isolated from seawater.</title>
        <authorList>
            <person name="Kristyanto S."/>
            <person name="Jung J."/>
            <person name="Jeon C.O."/>
        </authorList>
    </citation>
    <scope>NUCLEOTIDE SEQUENCE</scope>
    <source>
        <strain evidence="21">MSW7</strain>
    </source>
</reference>
<protein>
    <recommendedName>
        <fullName evidence="3">histidine kinase</fullName>
        <ecNumber evidence="3">2.7.13.3</ecNumber>
    </recommendedName>
</protein>
<dbReference type="SUPFAM" id="SSF103190">
    <property type="entry name" value="Sensory domain-like"/>
    <property type="match status" value="1"/>
</dbReference>
<keyword evidence="6" id="KW-0808">Transferase</keyword>
<evidence type="ECO:0000256" key="14">
    <source>
        <dbReference type="PROSITE-ProRule" id="PRU00169"/>
    </source>
</evidence>
<evidence type="ECO:0000256" key="2">
    <source>
        <dbReference type="ARBA" id="ARBA00004651"/>
    </source>
</evidence>
<dbReference type="SUPFAM" id="SSF55874">
    <property type="entry name" value="ATPase domain of HSP90 chaperone/DNA topoisomerase II/histidine kinase"/>
    <property type="match status" value="1"/>
</dbReference>
<evidence type="ECO:0000256" key="10">
    <source>
        <dbReference type="ARBA" id="ARBA00022840"/>
    </source>
</evidence>
<dbReference type="PROSITE" id="PS50110">
    <property type="entry name" value="RESPONSE_REGULATORY"/>
    <property type="match status" value="1"/>
</dbReference>
<dbReference type="InterPro" id="IPR036097">
    <property type="entry name" value="HisK_dim/P_sf"/>
</dbReference>
<keyword evidence="5 14" id="KW-0597">Phosphoprotein</keyword>
<dbReference type="CDD" id="cd18773">
    <property type="entry name" value="PDC1_HK_sensor"/>
    <property type="match status" value="1"/>
</dbReference>
<evidence type="ECO:0000256" key="3">
    <source>
        <dbReference type="ARBA" id="ARBA00012438"/>
    </source>
</evidence>
<dbReference type="InterPro" id="IPR004358">
    <property type="entry name" value="Sig_transdc_His_kin-like_C"/>
</dbReference>
<dbReference type="SMART" id="SM00388">
    <property type="entry name" value="HisKA"/>
    <property type="match status" value="1"/>
</dbReference>
<dbReference type="EMBL" id="JAKKSL010000001">
    <property type="protein sequence ID" value="MCI2282488.1"/>
    <property type="molecule type" value="Genomic_DNA"/>
</dbReference>
<keyword evidence="11 15" id="KW-1133">Transmembrane helix</keyword>
<name>A0ABS9WX33_9GAMM</name>
<dbReference type="Gene3D" id="1.10.287.130">
    <property type="match status" value="1"/>
</dbReference>
<evidence type="ECO:0000256" key="12">
    <source>
        <dbReference type="ARBA" id="ARBA00023012"/>
    </source>
</evidence>
<feature type="domain" description="Histidine kinase" evidence="16">
    <location>
        <begin position="542"/>
        <end position="762"/>
    </location>
</feature>
<dbReference type="EC" id="2.7.13.3" evidence="3"/>
<dbReference type="SMART" id="SM00304">
    <property type="entry name" value="HAMP"/>
    <property type="match status" value="1"/>
</dbReference>
<dbReference type="Gene3D" id="3.40.50.2300">
    <property type="match status" value="1"/>
</dbReference>
<dbReference type="PROSITE" id="PS50112">
    <property type="entry name" value="PAS"/>
    <property type="match status" value="1"/>
</dbReference>
<evidence type="ECO:0000256" key="5">
    <source>
        <dbReference type="ARBA" id="ARBA00022553"/>
    </source>
</evidence>
<feature type="domain" description="HAMP" evidence="20">
    <location>
        <begin position="349"/>
        <end position="402"/>
    </location>
</feature>
<keyword evidence="4" id="KW-1003">Cell membrane</keyword>
<dbReference type="InterPro" id="IPR050351">
    <property type="entry name" value="BphY/WalK/GraS-like"/>
</dbReference>
<dbReference type="SMART" id="SM00387">
    <property type="entry name" value="HATPase_c"/>
    <property type="match status" value="1"/>
</dbReference>
<dbReference type="InterPro" id="IPR003594">
    <property type="entry name" value="HATPase_dom"/>
</dbReference>
<gene>
    <name evidence="21" type="ORF">L3081_02590</name>
</gene>
<dbReference type="Proteomes" id="UP001139646">
    <property type="component" value="Unassembled WGS sequence"/>
</dbReference>
<dbReference type="CDD" id="cd00082">
    <property type="entry name" value="HisKA"/>
    <property type="match status" value="1"/>
</dbReference>
<dbReference type="PROSITE" id="PS50109">
    <property type="entry name" value="HIS_KIN"/>
    <property type="match status" value="1"/>
</dbReference>
<evidence type="ECO:0000256" key="1">
    <source>
        <dbReference type="ARBA" id="ARBA00000085"/>
    </source>
</evidence>
<evidence type="ECO:0000313" key="21">
    <source>
        <dbReference type="EMBL" id="MCI2282488.1"/>
    </source>
</evidence>
<evidence type="ECO:0000259" key="16">
    <source>
        <dbReference type="PROSITE" id="PS50109"/>
    </source>
</evidence>
<dbReference type="InterPro" id="IPR011006">
    <property type="entry name" value="CheY-like_superfamily"/>
</dbReference>
<evidence type="ECO:0000259" key="18">
    <source>
        <dbReference type="PROSITE" id="PS50112"/>
    </source>
</evidence>
<dbReference type="InterPro" id="IPR003661">
    <property type="entry name" value="HisK_dim/P_dom"/>
</dbReference>
<dbReference type="Pfam" id="PF21623">
    <property type="entry name" value="HK_sensor_dom_bact"/>
    <property type="match status" value="1"/>
</dbReference>
<dbReference type="CDD" id="cd00130">
    <property type="entry name" value="PAS"/>
    <property type="match status" value="1"/>
</dbReference>
<dbReference type="RefSeq" id="WP_242283252.1">
    <property type="nucleotide sequence ID" value="NZ_JAKKSL010000001.1"/>
</dbReference>
<proteinExistence type="predicted"/>
<evidence type="ECO:0000256" key="4">
    <source>
        <dbReference type="ARBA" id="ARBA00022475"/>
    </source>
</evidence>
<dbReference type="PRINTS" id="PR00344">
    <property type="entry name" value="BCTRLSENSOR"/>
</dbReference>
<dbReference type="InterPro" id="IPR003660">
    <property type="entry name" value="HAMP_dom"/>
</dbReference>
<dbReference type="PROSITE" id="PS50113">
    <property type="entry name" value="PAC"/>
    <property type="match status" value="1"/>
</dbReference>
<comment type="caution">
    <text evidence="21">The sequence shown here is derived from an EMBL/GenBank/DDBJ whole genome shotgun (WGS) entry which is preliminary data.</text>
</comment>
<evidence type="ECO:0000256" key="7">
    <source>
        <dbReference type="ARBA" id="ARBA00022692"/>
    </source>
</evidence>
<evidence type="ECO:0000256" key="9">
    <source>
        <dbReference type="ARBA" id="ARBA00022777"/>
    </source>
</evidence>
<dbReference type="InterPro" id="IPR029151">
    <property type="entry name" value="Sensor-like_sf"/>
</dbReference>
<sequence>MLRKSQFGLRGKVTLGLALILIISLLITSLSSYLQSKQVAERKVIELEKSKLDVLNHVILGSLQSHQNTLLSLRDIPAFQAILRAQSNKGIDPDSGSSLAVWKNRLKAIFSAFIANNTEYLQIRYIGLNGKEIVRVQINEFNEIEVVSDNLLQNKADELYVIKTLEMPSEQVYFSNVSLNREHGVVQVPYQPVLRLAAPVFTDDNQVKGIIVINLATEKLFHDIKLINQGTSQFMVDENGNYILHTLVEKTFAKDKGLDHNFHKDYPQLASFSHKNDNLMRSFNNSAEILGFEKIYFSPFDKTRYWLIVQRVPESVVFADIRTVLNQILFVGLIIGVLSLILIVCFVSRRILAPVLNLAAAAERLQDGDLTVRLDALSVHDEFRTLYKTINTFTIKQQEFTVKLQQEIESQTHKLSAIIENIVDGIITIDNKGNIKTFNQAARKMFGYQNNEVMGCSIGMLVPKPSCDSQDSNFSRNLAQMIEKSMGVGTEIVGLRKDGSEFPLDLAVSEVKMDNAVHFIGITRDVTERKRIELMQKEFISTVSHELRTPLTSISGSLGLILGGATGELPEKARALITIANNNSERLILLINDILDIEKISAGKMQFNFSVISLTPLIKQSLDENKGYGAKLNVSFKLVSAPEKALTVRVDEKRLLQGMSNLLSNAAKYSPTGEQVDIKIEQIGDSVRVSVHDKGKGIPEAFRSKIFNRFSQADSSDTRQKGGTGLGLNITKAIILKHKGSIGYDSVEGKGTTFYIDLPLYIKHDEKEVMVVQQKEHNDKPLILIIEDDRDVSKLLSIMLENENYQLDHAFNYEEAIEKISANKYDVITLDLMIPGGMVLTSYVNYVIMKQP</sequence>
<comment type="catalytic activity">
    <reaction evidence="1">
        <text>ATP + protein L-histidine = ADP + protein N-phospho-L-histidine.</text>
        <dbReference type="EC" id="2.7.13.3"/>
    </reaction>
</comment>
<dbReference type="SUPFAM" id="SSF158472">
    <property type="entry name" value="HAMP domain-like"/>
    <property type="match status" value="1"/>
</dbReference>
<evidence type="ECO:0000259" key="19">
    <source>
        <dbReference type="PROSITE" id="PS50113"/>
    </source>
</evidence>
<evidence type="ECO:0000256" key="15">
    <source>
        <dbReference type="SAM" id="Phobius"/>
    </source>
</evidence>
<dbReference type="Pfam" id="PF00672">
    <property type="entry name" value="HAMP"/>
    <property type="match status" value="1"/>
</dbReference>
<keyword evidence="13 15" id="KW-0472">Membrane</keyword>